<protein>
    <submittedName>
        <fullName evidence="1">Transcriptional regulator</fullName>
    </submittedName>
</protein>
<proteinExistence type="predicted"/>
<dbReference type="PROSITE" id="PS51197">
    <property type="entry name" value="HTH_RRF2_2"/>
    <property type="match status" value="1"/>
</dbReference>
<dbReference type="GO" id="GO:0003700">
    <property type="term" value="F:DNA-binding transcription factor activity"/>
    <property type="evidence" value="ECO:0007669"/>
    <property type="project" value="TreeGrafter"/>
</dbReference>
<sequence>MRRDSRLSGVLHVLLHMAEHDGAMTSEVLAKAMQTNPVVIRRIMAGLREHGFVESEKGHGGGWRIACDFSKVTLRDIHAAIGHPSPIALANRTEAPDCLVEQAVNAALNHAFRDAEKLLLARLGEVTLAKLSADFHRRLKRRGGSHQLETVHAK</sequence>
<dbReference type="PANTHER" id="PTHR33221:SF15">
    <property type="entry name" value="HTH-TYPE TRANSCRIPTIONAL REGULATOR YWGB-RELATED"/>
    <property type="match status" value="1"/>
</dbReference>
<dbReference type="Pfam" id="PF02082">
    <property type="entry name" value="Rrf2"/>
    <property type="match status" value="1"/>
</dbReference>
<dbReference type="GO" id="GO:0005829">
    <property type="term" value="C:cytosol"/>
    <property type="evidence" value="ECO:0007669"/>
    <property type="project" value="TreeGrafter"/>
</dbReference>
<dbReference type="Proteomes" id="UP000440694">
    <property type="component" value="Unassembled WGS sequence"/>
</dbReference>
<dbReference type="PANTHER" id="PTHR33221">
    <property type="entry name" value="WINGED HELIX-TURN-HELIX TRANSCRIPTIONAL REGULATOR, RRF2 FAMILY"/>
    <property type="match status" value="1"/>
</dbReference>
<comment type="caution">
    <text evidence="1">The sequence shown here is derived from an EMBL/GenBank/DDBJ whole genome shotgun (WGS) entry which is preliminary data.</text>
</comment>
<dbReference type="RefSeq" id="WP_154740935.1">
    <property type="nucleotide sequence ID" value="NZ_WMBQ01000003.1"/>
</dbReference>
<evidence type="ECO:0000313" key="2">
    <source>
        <dbReference type="Proteomes" id="UP000440694"/>
    </source>
</evidence>
<reference evidence="1 2" key="1">
    <citation type="submission" date="2019-11" db="EMBL/GenBank/DDBJ databases">
        <title>Identification of a novel strain.</title>
        <authorList>
            <person name="Xu Q."/>
            <person name="Wang G."/>
        </authorList>
    </citation>
    <scope>NUCLEOTIDE SEQUENCE [LARGE SCALE GENOMIC DNA]</scope>
    <source>
        <strain evidence="2">xq</strain>
    </source>
</reference>
<dbReference type="Gene3D" id="1.10.10.10">
    <property type="entry name" value="Winged helix-like DNA-binding domain superfamily/Winged helix DNA-binding domain"/>
    <property type="match status" value="1"/>
</dbReference>
<dbReference type="SUPFAM" id="SSF46785">
    <property type="entry name" value="Winged helix' DNA-binding domain"/>
    <property type="match status" value="1"/>
</dbReference>
<keyword evidence="2" id="KW-1185">Reference proteome</keyword>
<dbReference type="AlphaFoldDB" id="A0A6I3KPE1"/>
<dbReference type="InterPro" id="IPR000944">
    <property type="entry name" value="Tscrpt_reg_Rrf2"/>
</dbReference>
<name>A0A6I3KPE1_9HYPH</name>
<dbReference type="InterPro" id="IPR036390">
    <property type="entry name" value="WH_DNA-bd_sf"/>
</dbReference>
<dbReference type="InterPro" id="IPR036388">
    <property type="entry name" value="WH-like_DNA-bd_sf"/>
</dbReference>
<accession>A0A6I3KPE1</accession>
<gene>
    <name evidence="1" type="ORF">GIW81_18705</name>
</gene>
<dbReference type="EMBL" id="WMBQ01000003">
    <property type="protein sequence ID" value="MTD96373.1"/>
    <property type="molecule type" value="Genomic_DNA"/>
</dbReference>
<organism evidence="1 2">
    <name type="scientific">Hyphomicrobium album</name>
    <dbReference type="NCBI Taxonomy" id="2665159"/>
    <lineage>
        <taxon>Bacteria</taxon>
        <taxon>Pseudomonadati</taxon>
        <taxon>Pseudomonadota</taxon>
        <taxon>Alphaproteobacteria</taxon>
        <taxon>Hyphomicrobiales</taxon>
        <taxon>Hyphomicrobiaceae</taxon>
        <taxon>Hyphomicrobium</taxon>
    </lineage>
</organism>
<evidence type="ECO:0000313" key="1">
    <source>
        <dbReference type="EMBL" id="MTD96373.1"/>
    </source>
</evidence>